<dbReference type="AlphaFoldDB" id="A0A5D0HNR6"/>
<comment type="caution">
    <text evidence="3">The sequence shown here is derived from an EMBL/GenBank/DDBJ whole genome shotgun (WGS) entry which is preliminary data.</text>
</comment>
<dbReference type="InterPro" id="IPR026444">
    <property type="entry name" value="Secre_tail"/>
</dbReference>
<evidence type="ECO:0000256" key="1">
    <source>
        <dbReference type="ARBA" id="ARBA00022729"/>
    </source>
</evidence>
<evidence type="ECO:0000313" key="4">
    <source>
        <dbReference type="Proteomes" id="UP000323930"/>
    </source>
</evidence>
<dbReference type="EMBL" id="VSDQ01000718">
    <property type="protein sequence ID" value="TYA71717.1"/>
    <property type="molecule type" value="Genomic_DNA"/>
</dbReference>
<feature type="domain" description="Secretion system C-terminal sorting" evidence="2">
    <location>
        <begin position="4"/>
        <end position="75"/>
    </location>
</feature>
<dbReference type="Pfam" id="PF18962">
    <property type="entry name" value="Por_Secre_tail"/>
    <property type="match status" value="1"/>
</dbReference>
<accession>A0A5D0HNR6</accession>
<name>A0A5D0HNR6_9FLAO</name>
<keyword evidence="1" id="KW-0732">Signal</keyword>
<dbReference type="OrthoDB" id="9805017at2"/>
<gene>
    <name evidence="3" type="ORF">FUA24_19350</name>
</gene>
<protein>
    <submittedName>
        <fullName evidence="3">T9SS type A sorting domain-containing protein</fullName>
    </submittedName>
</protein>
<reference evidence="3 4" key="1">
    <citation type="submission" date="2019-08" db="EMBL/GenBank/DDBJ databases">
        <title>Seonamhaeicola sediminis sp. nov., isolated from marine sediment.</title>
        <authorList>
            <person name="Cao W.R."/>
        </authorList>
    </citation>
    <scope>NUCLEOTIDE SEQUENCE [LARGE SCALE GENOMIC DNA]</scope>
    <source>
        <strain evidence="3 4">B011</strain>
    </source>
</reference>
<dbReference type="NCBIfam" id="TIGR04183">
    <property type="entry name" value="Por_Secre_tail"/>
    <property type="match status" value="1"/>
</dbReference>
<keyword evidence="4" id="KW-1185">Reference proteome</keyword>
<evidence type="ECO:0000313" key="3">
    <source>
        <dbReference type="EMBL" id="TYA71717.1"/>
    </source>
</evidence>
<evidence type="ECO:0000259" key="2">
    <source>
        <dbReference type="Pfam" id="PF18962"/>
    </source>
</evidence>
<proteinExistence type="predicted"/>
<organism evidence="3 4">
    <name type="scientific">Seonamhaeicola marinus</name>
    <dbReference type="NCBI Taxonomy" id="1912246"/>
    <lineage>
        <taxon>Bacteria</taxon>
        <taxon>Pseudomonadati</taxon>
        <taxon>Bacteroidota</taxon>
        <taxon>Flavobacteriia</taxon>
        <taxon>Flavobacteriales</taxon>
        <taxon>Flavobacteriaceae</taxon>
    </lineage>
</organism>
<dbReference type="Proteomes" id="UP000323930">
    <property type="component" value="Unassembled WGS sequence"/>
</dbReference>
<sequence>MISIYPNPTSNEISIKSTEDVENIKVYSASGILIKSILSIRKGELGYLNFKDVSSGMYFLKVLVNGKEIIKKVIIN</sequence>